<dbReference type="AlphaFoldDB" id="A0A9W8MTV8"/>
<keyword evidence="4" id="KW-0812">Transmembrane</keyword>
<feature type="transmembrane region" description="Helical" evidence="4">
    <location>
        <begin position="294"/>
        <end position="316"/>
    </location>
</feature>
<dbReference type="Pfam" id="PF07690">
    <property type="entry name" value="MFS_1"/>
    <property type="match status" value="1"/>
</dbReference>
<feature type="transmembrane region" description="Helical" evidence="4">
    <location>
        <begin position="227"/>
        <end position="246"/>
    </location>
</feature>
<dbReference type="InterPro" id="IPR011701">
    <property type="entry name" value="MFS"/>
</dbReference>
<evidence type="ECO:0000313" key="5">
    <source>
        <dbReference type="EMBL" id="KAJ3505755.1"/>
    </source>
</evidence>
<comment type="similarity">
    <text evidence="2">Belongs to the major facilitator superfamily. Monocarboxylate porter (TC 2.A.1.13) family.</text>
</comment>
<feature type="transmembrane region" description="Helical" evidence="4">
    <location>
        <begin position="543"/>
        <end position="563"/>
    </location>
</feature>
<dbReference type="GO" id="GO:0022857">
    <property type="term" value="F:transmembrane transporter activity"/>
    <property type="evidence" value="ECO:0007669"/>
    <property type="project" value="InterPro"/>
</dbReference>
<dbReference type="SUPFAM" id="SSF103473">
    <property type="entry name" value="MFS general substrate transporter"/>
    <property type="match status" value="1"/>
</dbReference>
<keyword evidence="6" id="KW-1185">Reference proteome</keyword>
<dbReference type="PANTHER" id="PTHR11360:SF234">
    <property type="entry name" value="MFS-TYPE TRANSPORTER DBAD-RELATED"/>
    <property type="match status" value="1"/>
</dbReference>
<dbReference type="EMBL" id="JANKHO010000847">
    <property type="protein sequence ID" value="KAJ3505755.1"/>
    <property type="molecule type" value="Genomic_DNA"/>
</dbReference>
<dbReference type="GO" id="GO:0016020">
    <property type="term" value="C:membrane"/>
    <property type="evidence" value="ECO:0007669"/>
    <property type="project" value="UniProtKB-SubCell"/>
</dbReference>
<feature type="transmembrane region" description="Helical" evidence="4">
    <location>
        <begin position="515"/>
        <end position="537"/>
    </location>
</feature>
<feature type="transmembrane region" description="Helical" evidence="4">
    <location>
        <begin position="472"/>
        <end position="494"/>
    </location>
</feature>
<comment type="caution">
    <text evidence="5">The sequence shown here is derived from an EMBL/GenBank/DDBJ whole genome shotgun (WGS) entry which is preliminary data.</text>
</comment>
<organism evidence="5 6">
    <name type="scientific">Agrocybe chaxingu</name>
    <dbReference type="NCBI Taxonomy" id="84603"/>
    <lineage>
        <taxon>Eukaryota</taxon>
        <taxon>Fungi</taxon>
        <taxon>Dikarya</taxon>
        <taxon>Basidiomycota</taxon>
        <taxon>Agaricomycotina</taxon>
        <taxon>Agaricomycetes</taxon>
        <taxon>Agaricomycetidae</taxon>
        <taxon>Agaricales</taxon>
        <taxon>Agaricineae</taxon>
        <taxon>Strophariaceae</taxon>
        <taxon>Agrocybe</taxon>
    </lineage>
</organism>
<dbReference type="InterPro" id="IPR036259">
    <property type="entry name" value="MFS_trans_sf"/>
</dbReference>
<feature type="transmembrane region" description="Helical" evidence="4">
    <location>
        <begin position="389"/>
        <end position="409"/>
    </location>
</feature>
<gene>
    <name evidence="5" type="ORF">NLJ89_g7252</name>
</gene>
<feature type="region of interest" description="Disordered" evidence="3">
    <location>
        <begin position="98"/>
        <end position="134"/>
    </location>
</feature>
<evidence type="ECO:0000256" key="3">
    <source>
        <dbReference type="SAM" id="MobiDB-lite"/>
    </source>
</evidence>
<protein>
    <submittedName>
        <fullName evidence="5">Uncharacterized protein</fullName>
    </submittedName>
</protein>
<feature type="transmembrane region" description="Helical" evidence="4">
    <location>
        <begin position="357"/>
        <end position="377"/>
    </location>
</feature>
<accession>A0A9W8MTV8</accession>
<dbReference type="PANTHER" id="PTHR11360">
    <property type="entry name" value="MONOCARBOXYLATE TRANSPORTER"/>
    <property type="match status" value="1"/>
</dbReference>
<evidence type="ECO:0000313" key="6">
    <source>
        <dbReference type="Proteomes" id="UP001148786"/>
    </source>
</evidence>
<sequence length="620" mass="68404">MTSSFSLAMFHLFAYFQRVKEEARKHWFPVLTSIELASADERKKKNARALHSPPVLAALALPGLPLALKNSKKPAKPLKREHRVVKVYEHPDSELPVRPRTARLQPERPAPLLNLPELPSWSQPEPKKERSKGFGRAWLDNGRTWLAQIRPPWKEKSKDTGLRIPPPTPESAKFINDRSARRYGFAGPSKSPKIWGDDYEAYMSGEEEVHDPPPLYTKHAPEGGIRGWTTVAGAFLIQFCTIGYLFTWNVFEDHYNHVFLTDENPMVVRFIGSVQWFLAFLLSLVAGKLADSGFFQYSVLSGSLLFSVSLFLLSFVNEEEFGLVFACQSIGMGIGMGLVFVPTATVALHYFKRKRGLAVGIVMSGGSFGGMIFPPILRGMIPERGLGGAVRVTGYIILGCLVIANCLLVTPPKEEKPLYPLPRLDLAKYSKEKEYLFSAGGMFLSMLVIYYPGIIGRAGLGFASDIVGVWNLLIPVSGGVALMLFTTCAMYVLFPPPFPRSSTTLQGTKSLVAASFFYGVFSGAWLSLMVTALSSLASRMSEVGTRVGLILSISSFGALLSALMQDGMLTANRLWVVPSVVYGFVFLGVTALAYFSRMSVGNQIAYGKRKRFKGIPIQLV</sequence>
<evidence type="ECO:0000256" key="1">
    <source>
        <dbReference type="ARBA" id="ARBA00004141"/>
    </source>
</evidence>
<dbReference type="Proteomes" id="UP001148786">
    <property type="component" value="Unassembled WGS sequence"/>
</dbReference>
<dbReference type="InterPro" id="IPR050327">
    <property type="entry name" value="Proton-linked_MCT"/>
</dbReference>
<name>A0A9W8MTV8_9AGAR</name>
<evidence type="ECO:0000256" key="2">
    <source>
        <dbReference type="ARBA" id="ARBA00006727"/>
    </source>
</evidence>
<dbReference type="OrthoDB" id="2213137at2759"/>
<reference evidence="5" key="1">
    <citation type="submission" date="2022-07" db="EMBL/GenBank/DDBJ databases">
        <title>Genome Sequence of Agrocybe chaxingu.</title>
        <authorList>
            <person name="Buettner E."/>
        </authorList>
    </citation>
    <scope>NUCLEOTIDE SEQUENCE</scope>
    <source>
        <strain evidence="5">MP-N11</strain>
    </source>
</reference>
<keyword evidence="4" id="KW-0472">Membrane</keyword>
<proteinExistence type="inferred from homology"/>
<feature type="transmembrane region" description="Helical" evidence="4">
    <location>
        <begin position="575"/>
        <end position="595"/>
    </location>
</feature>
<feature type="transmembrane region" description="Helical" evidence="4">
    <location>
        <begin position="435"/>
        <end position="452"/>
    </location>
</feature>
<feature type="transmembrane region" description="Helical" evidence="4">
    <location>
        <begin position="322"/>
        <end position="350"/>
    </location>
</feature>
<comment type="subcellular location">
    <subcellularLocation>
        <location evidence="1">Membrane</location>
        <topology evidence="1">Multi-pass membrane protein</topology>
    </subcellularLocation>
</comment>
<dbReference type="Gene3D" id="1.20.1250.20">
    <property type="entry name" value="MFS general substrate transporter like domains"/>
    <property type="match status" value="1"/>
</dbReference>
<keyword evidence="4" id="KW-1133">Transmembrane helix</keyword>
<feature type="transmembrane region" description="Helical" evidence="4">
    <location>
        <begin position="266"/>
        <end position="287"/>
    </location>
</feature>
<evidence type="ECO:0000256" key="4">
    <source>
        <dbReference type="SAM" id="Phobius"/>
    </source>
</evidence>